<proteinExistence type="predicted"/>
<dbReference type="RefSeq" id="WP_132399710.1">
    <property type="nucleotide sequence ID" value="NZ_SMKA01000001.1"/>
</dbReference>
<evidence type="ECO:0000256" key="2">
    <source>
        <dbReference type="SAM" id="MobiDB-lite"/>
    </source>
</evidence>
<feature type="domain" description="Lsr2 dimerization" evidence="3">
    <location>
        <begin position="1"/>
        <end position="61"/>
    </location>
</feature>
<name>A0A4R4QJ63_9ACTN</name>
<dbReference type="InterPro" id="IPR055370">
    <property type="entry name" value="Lsr2_DNA-bd"/>
</dbReference>
<keyword evidence="1" id="KW-0238">DNA-binding</keyword>
<feature type="region of interest" description="Disordered" evidence="2">
    <location>
        <begin position="1"/>
        <end position="20"/>
    </location>
</feature>
<evidence type="ECO:0000256" key="1">
    <source>
        <dbReference type="ARBA" id="ARBA00023125"/>
    </source>
</evidence>
<evidence type="ECO:0000259" key="3">
    <source>
        <dbReference type="Pfam" id="PF11774"/>
    </source>
</evidence>
<sequence length="110" mass="11969">MAQRVEVHLTDDTDGTNIPTGKGETLTFALDGQLYEIDLTNKNAEALRKALSPYVGAGRRVTTSRGAKVKHTKVGPDAKTVKEWARANGYEVNDRGRIPDDIRAAFDAAN</sequence>
<dbReference type="AlphaFoldDB" id="A0A4R4QJ63"/>
<organism evidence="5 6">
    <name type="scientific">Kribbella albertanoniae</name>
    <dbReference type="NCBI Taxonomy" id="1266829"/>
    <lineage>
        <taxon>Bacteria</taxon>
        <taxon>Bacillati</taxon>
        <taxon>Actinomycetota</taxon>
        <taxon>Actinomycetes</taxon>
        <taxon>Propionibacteriales</taxon>
        <taxon>Kribbellaceae</taxon>
        <taxon>Kribbella</taxon>
    </lineage>
</organism>
<protein>
    <submittedName>
        <fullName evidence="5">Lsr2 family protein</fullName>
    </submittedName>
</protein>
<dbReference type="InterPro" id="IPR042261">
    <property type="entry name" value="Lsr2-like_dimerization"/>
</dbReference>
<dbReference type="EMBL" id="SMKA01000001">
    <property type="protein sequence ID" value="TDC35758.1"/>
    <property type="molecule type" value="Genomic_DNA"/>
</dbReference>
<keyword evidence="6" id="KW-1185">Reference proteome</keyword>
<gene>
    <name evidence="5" type="ORF">E1261_00060</name>
</gene>
<dbReference type="OrthoDB" id="4113332at2"/>
<dbReference type="GO" id="GO:0003677">
    <property type="term" value="F:DNA binding"/>
    <property type="evidence" value="ECO:0007669"/>
    <property type="project" value="UniProtKB-KW"/>
</dbReference>
<dbReference type="GO" id="GO:0016746">
    <property type="term" value="F:acyltransferase activity"/>
    <property type="evidence" value="ECO:0007669"/>
    <property type="project" value="InterPro"/>
</dbReference>
<dbReference type="Pfam" id="PF11774">
    <property type="entry name" value="Lsr2"/>
    <property type="match status" value="1"/>
</dbReference>
<accession>A0A4R4QJ63</accession>
<evidence type="ECO:0000259" key="4">
    <source>
        <dbReference type="Pfam" id="PF23359"/>
    </source>
</evidence>
<dbReference type="Gene3D" id="4.10.320.10">
    <property type="entry name" value="E3-binding domain"/>
    <property type="match status" value="1"/>
</dbReference>
<reference evidence="5 6" key="1">
    <citation type="submission" date="2019-03" db="EMBL/GenBank/DDBJ databases">
        <title>Draft genome sequences of novel Actinobacteria.</title>
        <authorList>
            <person name="Sahin N."/>
            <person name="Ay H."/>
            <person name="Saygin H."/>
        </authorList>
    </citation>
    <scope>NUCLEOTIDE SEQUENCE [LARGE SCALE GENOMIC DNA]</scope>
    <source>
        <strain evidence="5 6">JCM 30547</strain>
    </source>
</reference>
<evidence type="ECO:0000313" key="6">
    <source>
        <dbReference type="Proteomes" id="UP000295075"/>
    </source>
</evidence>
<dbReference type="Proteomes" id="UP000295075">
    <property type="component" value="Unassembled WGS sequence"/>
</dbReference>
<dbReference type="Gene3D" id="3.30.60.230">
    <property type="entry name" value="Lsr2, dimerization domain"/>
    <property type="match status" value="1"/>
</dbReference>
<evidence type="ECO:0000313" key="5">
    <source>
        <dbReference type="EMBL" id="TDC35758.1"/>
    </source>
</evidence>
<dbReference type="InterPro" id="IPR036625">
    <property type="entry name" value="E3-bd_dom_sf"/>
</dbReference>
<feature type="compositionally biased region" description="Basic and acidic residues" evidence="2">
    <location>
        <begin position="1"/>
        <end position="11"/>
    </location>
</feature>
<dbReference type="InterPro" id="IPR024412">
    <property type="entry name" value="Lsr2_dim_dom"/>
</dbReference>
<feature type="domain" description="Lsr2 DNA-binding" evidence="4">
    <location>
        <begin position="75"/>
        <end position="109"/>
    </location>
</feature>
<comment type="caution">
    <text evidence="5">The sequence shown here is derived from an EMBL/GenBank/DDBJ whole genome shotgun (WGS) entry which is preliminary data.</text>
</comment>
<dbReference type="Pfam" id="PF23359">
    <property type="entry name" value="Lsr2_DNA-bd"/>
    <property type="match status" value="1"/>
</dbReference>